<reference evidence="4 5" key="1">
    <citation type="submission" date="2018-12" db="EMBL/GenBank/DDBJ databases">
        <authorList>
            <person name="Grouzdev D.S."/>
            <person name="Krutkina M.S."/>
        </authorList>
    </citation>
    <scope>NUCLEOTIDE SEQUENCE [LARGE SCALE GENOMIC DNA]</scope>
    <source>
        <strain evidence="4 5">RmlP026</strain>
    </source>
</reference>
<dbReference type="InterPro" id="IPR039261">
    <property type="entry name" value="FNR_nucleotide-bd"/>
</dbReference>
<dbReference type="PRINTS" id="PR00371">
    <property type="entry name" value="FPNCR"/>
</dbReference>
<dbReference type="Pfam" id="PF00175">
    <property type="entry name" value="NAD_binding_1"/>
    <property type="match status" value="1"/>
</dbReference>
<dbReference type="InterPro" id="IPR008333">
    <property type="entry name" value="Cbr1-like_FAD-bd_dom"/>
</dbReference>
<evidence type="ECO:0000256" key="1">
    <source>
        <dbReference type="ARBA" id="ARBA00034078"/>
    </source>
</evidence>
<reference evidence="4 5" key="2">
    <citation type="submission" date="2019-02" db="EMBL/GenBank/DDBJ databases">
        <title>'Lichenibacterium ramalinii' gen. nov. sp. nov., 'Lichenibacterium minor' gen. nov. sp. nov.</title>
        <authorList>
            <person name="Pankratov T."/>
        </authorList>
    </citation>
    <scope>NUCLEOTIDE SEQUENCE [LARGE SCALE GENOMIC DNA]</scope>
    <source>
        <strain evidence="4 5">RmlP026</strain>
    </source>
</reference>
<evidence type="ECO:0000313" key="5">
    <source>
        <dbReference type="Proteomes" id="UP000290759"/>
    </source>
</evidence>
<sequence length="269" mass="28627">MEGAPPDRSRTGRPGGLRGPRGRRARPRVSATPPARLAWAEARILDREPVTGRVTRFRFAVDWERPHRAGQYVELRLTAPDGYAANRFYSVASPPSQRGGIDLLIELAADGEVSRFFHEVAEAGDLIEMRGPAGLPFSWAPEDGGPVLLVGGGSGVVPLLSMLRERAAAAPEVAMALLYAARTRADALCLAELEARARDEPGFGLTLALSREGEARRIGRAAVDDALSRLPAPPRRAFVCGSGGFVDAATTLLVDAGMAPGAIRAERFG</sequence>
<dbReference type="InterPro" id="IPR050415">
    <property type="entry name" value="MRET"/>
</dbReference>
<dbReference type="Proteomes" id="UP000290759">
    <property type="component" value="Unassembled WGS sequence"/>
</dbReference>
<feature type="compositionally biased region" description="Basic and acidic residues" evidence="2">
    <location>
        <begin position="1"/>
        <end position="10"/>
    </location>
</feature>
<dbReference type="PANTHER" id="PTHR47354:SF5">
    <property type="entry name" value="PROTEIN RFBI"/>
    <property type="match status" value="1"/>
</dbReference>
<name>A0A4Q2UF59_9HYPH</name>
<dbReference type="SUPFAM" id="SSF63380">
    <property type="entry name" value="Riboflavin synthase domain-like"/>
    <property type="match status" value="1"/>
</dbReference>
<dbReference type="PRINTS" id="PR00410">
    <property type="entry name" value="PHEHYDRXLASE"/>
</dbReference>
<comment type="caution">
    <text evidence="4">The sequence shown here is derived from an EMBL/GenBank/DDBJ whole genome shotgun (WGS) entry which is preliminary data.</text>
</comment>
<dbReference type="PROSITE" id="PS51384">
    <property type="entry name" value="FAD_FR"/>
    <property type="match status" value="1"/>
</dbReference>
<dbReference type="SUPFAM" id="SSF52343">
    <property type="entry name" value="Ferredoxin reductase-like, C-terminal NADP-linked domain"/>
    <property type="match status" value="1"/>
</dbReference>
<evidence type="ECO:0000259" key="3">
    <source>
        <dbReference type="PROSITE" id="PS51384"/>
    </source>
</evidence>
<dbReference type="AlphaFoldDB" id="A0A4Q2UF59"/>
<dbReference type="InterPro" id="IPR017927">
    <property type="entry name" value="FAD-bd_FR_type"/>
</dbReference>
<evidence type="ECO:0000256" key="2">
    <source>
        <dbReference type="SAM" id="MobiDB-lite"/>
    </source>
</evidence>
<dbReference type="Gene3D" id="2.40.30.10">
    <property type="entry name" value="Translation factors"/>
    <property type="match status" value="1"/>
</dbReference>
<dbReference type="GO" id="GO:0016491">
    <property type="term" value="F:oxidoreductase activity"/>
    <property type="evidence" value="ECO:0007669"/>
    <property type="project" value="InterPro"/>
</dbReference>
<dbReference type="EMBL" id="QYBB01000001">
    <property type="protein sequence ID" value="RYC33951.1"/>
    <property type="molecule type" value="Genomic_DNA"/>
</dbReference>
<feature type="region of interest" description="Disordered" evidence="2">
    <location>
        <begin position="1"/>
        <end position="32"/>
    </location>
</feature>
<dbReference type="PANTHER" id="PTHR47354">
    <property type="entry name" value="NADH OXIDOREDUCTASE HCR"/>
    <property type="match status" value="1"/>
</dbReference>
<feature type="domain" description="FAD-binding FR-type" evidence="3">
    <location>
        <begin position="37"/>
        <end position="139"/>
    </location>
</feature>
<protein>
    <submittedName>
        <fullName evidence="4">Oxidoreductase</fullName>
    </submittedName>
</protein>
<proteinExistence type="predicted"/>
<keyword evidence="5" id="KW-1185">Reference proteome</keyword>
<dbReference type="InterPro" id="IPR001709">
    <property type="entry name" value="Flavoprot_Pyr_Nucl_cyt_Rdtase"/>
</dbReference>
<evidence type="ECO:0000313" key="4">
    <source>
        <dbReference type="EMBL" id="RYC33951.1"/>
    </source>
</evidence>
<dbReference type="InterPro" id="IPR001433">
    <property type="entry name" value="OxRdtase_FAD/NAD-bd"/>
</dbReference>
<dbReference type="OrthoDB" id="9786134at2"/>
<organism evidence="4 5">
    <name type="scientific">Lichenibacterium minor</name>
    <dbReference type="NCBI Taxonomy" id="2316528"/>
    <lineage>
        <taxon>Bacteria</taxon>
        <taxon>Pseudomonadati</taxon>
        <taxon>Pseudomonadota</taxon>
        <taxon>Alphaproteobacteria</taxon>
        <taxon>Hyphomicrobiales</taxon>
        <taxon>Lichenihabitantaceae</taxon>
        <taxon>Lichenibacterium</taxon>
    </lineage>
</organism>
<gene>
    <name evidence="4" type="ORF">D3273_01495</name>
</gene>
<dbReference type="Gene3D" id="3.40.50.80">
    <property type="entry name" value="Nucleotide-binding domain of ferredoxin-NADP reductase (FNR) module"/>
    <property type="match status" value="1"/>
</dbReference>
<dbReference type="Pfam" id="PF00970">
    <property type="entry name" value="FAD_binding_6"/>
    <property type="match status" value="1"/>
</dbReference>
<accession>A0A4Q2UF59</accession>
<comment type="cofactor">
    <cofactor evidence="1">
        <name>[2Fe-2S] cluster</name>
        <dbReference type="ChEBI" id="CHEBI:190135"/>
    </cofactor>
</comment>
<dbReference type="InterPro" id="IPR017938">
    <property type="entry name" value="Riboflavin_synthase-like_b-brl"/>
</dbReference>